<name>A0A9D1J6A0_9BACT</name>
<organism evidence="3 4">
    <name type="scientific">Candidatus Coprenecus avistercoris</name>
    <dbReference type="NCBI Taxonomy" id="2840730"/>
    <lineage>
        <taxon>Bacteria</taxon>
        <taxon>Pseudomonadati</taxon>
        <taxon>Bacteroidota</taxon>
        <taxon>Bacteroidia</taxon>
        <taxon>Bacteroidales</taxon>
        <taxon>Rikenellaceae</taxon>
        <taxon>Rikenellaceae incertae sedis</taxon>
        <taxon>Candidatus Coprenecus</taxon>
    </lineage>
</organism>
<dbReference type="PANTHER" id="PTHR46825">
    <property type="entry name" value="D-ALANYL-D-ALANINE-CARBOXYPEPTIDASE/ENDOPEPTIDASE AMPH"/>
    <property type="match status" value="1"/>
</dbReference>
<reference evidence="3" key="1">
    <citation type="submission" date="2020-10" db="EMBL/GenBank/DDBJ databases">
        <authorList>
            <person name="Gilroy R."/>
        </authorList>
    </citation>
    <scope>NUCLEOTIDE SEQUENCE</scope>
    <source>
        <strain evidence="3">ChiHjej13B12-12457</strain>
    </source>
</reference>
<evidence type="ECO:0000259" key="2">
    <source>
        <dbReference type="Pfam" id="PF00144"/>
    </source>
</evidence>
<accession>A0A9D1J6A0</accession>
<evidence type="ECO:0000313" key="3">
    <source>
        <dbReference type="EMBL" id="HIR62410.1"/>
    </source>
</evidence>
<dbReference type="AlphaFoldDB" id="A0A9D1J6A0"/>
<dbReference type="Pfam" id="PF00144">
    <property type="entry name" value="Beta-lactamase"/>
    <property type="match status" value="1"/>
</dbReference>
<protein>
    <submittedName>
        <fullName evidence="3">Beta-lactamase family protein</fullName>
    </submittedName>
</protein>
<feature type="chain" id="PRO_5039674364" evidence="1">
    <location>
        <begin position="27"/>
        <end position="447"/>
    </location>
</feature>
<dbReference type="InterPro" id="IPR001466">
    <property type="entry name" value="Beta-lactam-related"/>
</dbReference>
<sequence>MRSVWKISAALLLLAAAVTFTVLTVAGRSGNTAEVADESLSEQDDVSINEFLTNDLSGSAKAAALDSYIEKFMRRWEIKGGSLAVMKDGRLVYSKGYGWADEEEGVPMSPGHIMRIASLSKLVTATAVMQLCERRVLSLDDRVFGRGGILDCPQFSDIRDRRAKDITVGQLLRHEAGFTMHKGDPLFTTREIIIWEDLDTVPDMDRVIEYALGERLGYTPGTGFRYSNLGYLILTKVIEVCSGMDYEEYCQENILHPAGCYDMHLAHNFYEDRYPNEVRYYETHDAEPVPAFDNSGDTLWRRYGGSNIEGLRGAGAWVASPSEFVRFVASIDGDPSVPDVISPESVRAMTADPEHPYRPVGWVRAGASSDWSRTGTLAGTSALVKKQANGYIWMFVTNTSSWKGSKFTRYIDRMYRTASSRVESWPSQDLYSAVDIKKGGPEGSPLS</sequence>
<comment type="caution">
    <text evidence="3">The sequence shown here is derived from an EMBL/GenBank/DDBJ whole genome shotgun (WGS) entry which is preliminary data.</text>
</comment>
<dbReference type="SUPFAM" id="SSF56601">
    <property type="entry name" value="beta-lactamase/transpeptidase-like"/>
    <property type="match status" value="1"/>
</dbReference>
<dbReference type="InterPro" id="IPR050491">
    <property type="entry name" value="AmpC-like"/>
</dbReference>
<evidence type="ECO:0000313" key="4">
    <source>
        <dbReference type="Proteomes" id="UP000886744"/>
    </source>
</evidence>
<dbReference type="InterPro" id="IPR012338">
    <property type="entry name" value="Beta-lactam/transpept-like"/>
</dbReference>
<dbReference type="PANTHER" id="PTHR46825:SF9">
    <property type="entry name" value="BETA-LACTAMASE-RELATED DOMAIN-CONTAINING PROTEIN"/>
    <property type="match status" value="1"/>
</dbReference>
<dbReference type="EMBL" id="DVHI01000033">
    <property type="protein sequence ID" value="HIR62410.1"/>
    <property type="molecule type" value="Genomic_DNA"/>
</dbReference>
<dbReference type="Gene3D" id="3.40.710.10">
    <property type="entry name" value="DD-peptidase/beta-lactamase superfamily"/>
    <property type="match status" value="1"/>
</dbReference>
<feature type="signal peptide" evidence="1">
    <location>
        <begin position="1"/>
        <end position="26"/>
    </location>
</feature>
<reference evidence="3" key="2">
    <citation type="journal article" date="2021" name="PeerJ">
        <title>Extensive microbial diversity within the chicken gut microbiome revealed by metagenomics and culture.</title>
        <authorList>
            <person name="Gilroy R."/>
            <person name="Ravi A."/>
            <person name="Getino M."/>
            <person name="Pursley I."/>
            <person name="Horton D.L."/>
            <person name="Alikhan N.F."/>
            <person name="Baker D."/>
            <person name="Gharbi K."/>
            <person name="Hall N."/>
            <person name="Watson M."/>
            <person name="Adriaenssens E.M."/>
            <person name="Foster-Nyarko E."/>
            <person name="Jarju S."/>
            <person name="Secka A."/>
            <person name="Antonio M."/>
            <person name="Oren A."/>
            <person name="Chaudhuri R.R."/>
            <person name="La Ragione R."/>
            <person name="Hildebrand F."/>
            <person name="Pallen M.J."/>
        </authorList>
    </citation>
    <scope>NUCLEOTIDE SEQUENCE</scope>
    <source>
        <strain evidence="3">ChiHjej13B12-12457</strain>
    </source>
</reference>
<proteinExistence type="predicted"/>
<feature type="domain" description="Beta-lactamase-related" evidence="2">
    <location>
        <begin position="65"/>
        <end position="404"/>
    </location>
</feature>
<dbReference type="Proteomes" id="UP000886744">
    <property type="component" value="Unassembled WGS sequence"/>
</dbReference>
<keyword evidence="1" id="KW-0732">Signal</keyword>
<gene>
    <name evidence="3" type="ORF">IAC94_02650</name>
</gene>
<evidence type="ECO:0000256" key="1">
    <source>
        <dbReference type="SAM" id="SignalP"/>
    </source>
</evidence>